<reference evidence="13" key="1">
    <citation type="submission" date="2021-05" db="EMBL/GenBank/DDBJ databases">
        <title>Molecular characterization for Shewanella algae harboring chromosomal blaOXA-55-like strains isolated from clinical and environment sample.</title>
        <authorList>
            <person name="Ohama Y."/>
            <person name="Aoki K."/>
            <person name="Harada S."/>
            <person name="Moriya K."/>
            <person name="Ishii Y."/>
            <person name="Tateda K."/>
        </authorList>
    </citation>
    <scope>NUCLEOTIDE SEQUENCE</scope>
    <source>
        <strain evidence="13">JCM 11563</strain>
    </source>
</reference>
<keyword evidence="14" id="KW-1185">Reference proteome</keyword>
<dbReference type="Proteomes" id="UP000887104">
    <property type="component" value="Unassembled WGS sequence"/>
</dbReference>
<dbReference type="InterPro" id="IPR008927">
    <property type="entry name" value="6-PGluconate_DH-like_C_sf"/>
</dbReference>
<dbReference type="InterPro" id="IPR013752">
    <property type="entry name" value="KPA_reductase"/>
</dbReference>
<evidence type="ECO:0000256" key="2">
    <source>
        <dbReference type="ARBA" id="ARBA00007870"/>
    </source>
</evidence>
<organism evidence="13 14">
    <name type="scientific">Shewanella sairae</name>
    <dbReference type="NCBI Taxonomy" id="190310"/>
    <lineage>
        <taxon>Bacteria</taxon>
        <taxon>Pseudomonadati</taxon>
        <taxon>Pseudomonadota</taxon>
        <taxon>Gammaproteobacteria</taxon>
        <taxon>Alteromonadales</taxon>
        <taxon>Shewanellaceae</taxon>
        <taxon>Shewanella</taxon>
    </lineage>
</organism>
<dbReference type="Gene3D" id="1.10.1040.10">
    <property type="entry name" value="N-(1-d-carboxylethyl)-l-norvaline Dehydrogenase, domain 2"/>
    <property type="match status" value="1"/>
</dbReference>
<accession>A0ABQ4P595</accession>
<dbReference type="InterPro" id="IPR013328">
    <property type="entry name" value="6PGD_dom2"/>
</dbReference>
<dbReference type="SUPFAM" id="SSF48179">
    <property type="entry name" value="6-phosphogluconate dehydrogenase C-terminal domain-like"/>
    <property type="match status" value="1"/>
</dbReference>
<sequence length="338" mass="36358">MPMSLPNATLAGTTNCNQLATQSITILGAGAIGQLIYHQLQAKPNPFEVNFISRDSDSASLALTLTNIEGEITTLNAQFIGCNDYQQALSKSALLIVCVKAYQVASALNSVLPFLSSNAHILLLHNGMGPHIDVISSLNGRGLSLGTTSQGSLKMAQWHIQQTGAGLTQLGSLNGDVKTPPLSPLLKNILLNSIKNSEWHADILPLLWQKLAVNVAINPLTAIHQCANGELAADKYRDIINCAVAELVEVAHADGINLSHAFLIERVYQVIALTANNLSSMHQDVCHQRKTEVNAINGFVVARGKALRIDTPYNQQLLKQIQQIEAKYLPPAPSSISQ</sequence>
<evidence type="ECO:0000313" key="13">
    <source>
        <dbReference type="EMBL" id="GIU42647.1"/>
    </source>
</evidence>
<evidence type="ECO:0000256" key="8">
    <source>
        <dbReference type="ARBA" id="ARBA00032024"/>
    </source>
</evidence>
<dbReference type="NCBIfam" id="TIGR00745">
    <property type="entry name" value="apbA_panE"/>
    <property type="match status" value="1"/>
</dbReference>
<dbReference type="InterPro" id="IPR013332">
    <property type="entry name" value="KPR_N"/>
</dbReference>
<comment type="catalytic activity">
    <reaction evidence="9 10">
        <text>(R)-pantoate + NADP(+) = 2-dehydropantoate + NADPH + H(+)</text>
        <dbReference type="Rhea" id="RHEA:16233"/>
        <dbReference type="ChEBI" id="CHEBI:11561"/>
        <dbReference type="ChEBI" id="CHEBI:15378"/>
        <dbReference type="ChEBI" id="CHEBI:15980"/>
        <dbReference type="ChEBI" id="CHEBI:57783"/>
        <dbReference type="ChEBI" id="CHEBI:58349"/>
        <dbReference type="EC" id="1.1.1.169"/>
    </reaction>
</comment>
<evidence type="ECO:0000256" key="1">
    <source>
        <dbReference type="ARBA" id="ARBA00004994"/>
    </source>
</evidence>
<evidence type="ECO:0000256" key="4">
    <source>
        <dbReference type="ARBA" id="ARBA00019465"/>
    </source>
</evidence>
<dbReference type="Gene3D" id="3.40.50.720">
    <property type="entry name" value="NAD(P)-binding Rossmann-like Domain"/>
    <property type="match status" value="1"/>
</dbReference>
<keyword evidence="7 10" id="KW-0560">Oxidoreductase</keyword>
<dbReference type="PANTHER" id="PTHR43765:SF2">
    <property type="entry name" value="2-DEHYDROPANTOATE 2-REDUCTASE"/>
    <property type="match status" value="1"/>
</dbReference>
<evidence type="ECO:0000256" key="9">
    <source>
        <dbReference type="ARBA" id="ARBA00048793"/>
    </source>
</evidence>
<feature type="domain" description="Ketopantoate reductase N-terminal" evidence="11">
    <location>
        <begin position="24"/>
        <end position="174"/>
    </location>
</feature>
<dbReference type="EMBL" id="BPEY01000011">
    <property type="protein sequence ID" value="GIU42647.1"/>
    <property type="molecule type" value="Genomic_DNA"/>
</dbReference>
<comment type="caution">
    <text evidence="13">The sequence shown here is derived from an EMBL/GenBank/DDBJ whole genome shotgun (WGS) entry which is preliminary data.</text>
</comment>
<evidence type="ECO:0000256" key="6">
    <source>
        <dbReference type="ARBA" id="ARBA00022857"/>
    </source>
</evidence>
<evidence type="ECO:0000256" key="10">
    <source>
        <dbReference type="RuleBase" id="RU362068"/>
    </source>
</evidence>
<dbReference type="InterPro" id="IPR050838">
    <property type="entry name" value="Ketopantoate_reductase"/>
</dbReference>
<proteinExistence type="inferred from homology"/>
<evidence type="ECO:0000256" key="7">
    <source>
        <dbReference type="ARBA" id="ARBA00023002"/>
    </source>
</evidence>
<dbReference type="SUPFAM" id="SSF51735">
    <property type="entry name" value="NAD(P)-binding Rossmann-fold domains"/>
    <property type="match status" value="1"/>
</dbReference>
<keyword evidence="5 10" id="KW-0566">Pantothenate biosynthesis</keyword>
<dbReference type="EC" id="1.1.1.169" evidence="3 10"/>
<evidence type="ECO:0000256" key="5">
    <source>
        <dbReference type="ARBA" id="ARBA00022655"/>
    </source>
</evidence>
<dbReference type="PANTHER" id="PTHR43765">
    <property type="entry name" value="2-DEHYDROPANTOATE 2-REDUCTASE-RELATED"/>
    <property type="match status" value="1"/>
</dbReference>
<dbReference type="InterPro" id="IPR003710">
    <property type="entry name" value="ApbA"/>
</dbReference>
<gene>
    <name evidence="13" type="primary">panE</name>
    <name evidence="13" type="ORF">TUM4438_09680</name>
</gene>
<name>A0ABQ4P595_9GAMM</name>
<dbReference type="InterPro" id="IPR036291">
    <property type="entry name" value="NAD(P)-bd_dom_sf"/>
</dbReference>
<evidence type="ECO:0000259" key="12">
    <source>
        <dbReference type="Pfam" id="PF08546"/>
    </source>
</evidence>
<comment type="pathway">
    <text evidence="1 10">Cofactor biosynthesis; (R)-pantothenate biosynthesis; (R)-pantoate from 3-methyl-2-oxobutanoate: step 2/2.</text>
</comment>
<evidence type="ECO:0000259" key="11">
    <source>
        <dbReference type="Pfam" id="PF02558"/>
    </source>
</evidence>
<evidence type="ECO:0000313" key="14">
    <source>
        <dbReference type="Proteomes" id="UP000887104"/>
    </source>
</evidence>
<protein>
    <recommendedName>
        <fullName evidence="4 10">2-dehydropantoate 2-reductase</fullName>
        <ecNumber evidence="3 10">1.1.1.169</ecNumber>
    </recommendedName>
    <alternativeName>
        <fullName evidence="8 10">Ketopantoate reductase</fullName>
    </alternativeName>
</protein>
<comment type="similarity">
    <text evidence="2 10">Belongs to the ketopantoate reductase family.</text>
</comment>
<dbReference type="Pfam" id="PF02558">
    <property type="entry name" value="ApbA"/>
    <property type="match status" value="1"/>
</dbReference>
<feature type="domain" description="Ketopantoate reductase C-terminal" evidence="12">
    <location>
        <begin position="202"/>
        <end position="325"/>
    </location>
</feature>
<evidence type="ECO:0000256" key="3">
    <source>
        <dbReference type="ARBA" id="ARBA00013014"/>
    </source>
</evidence>
<keyword evidence="6 10" id="KW-0521">NADP</keyword>
<dbReference type="Pfam" id="PF08546">
    <property type="entry name" value="ApbA_C"/>
    <property type="match status" value="1"/>
</dbReference>
<comment type="function">
    <text evidence="10">Catalyzes the NADPH-dependent reduction of ketopantoate into pantoic acid.</text>
</comment>